<reference evidence="3" key="2">
    <citation type="journal article" date="2020" name="Data Brief">
        <title>Transcriptome dataset of Babesia bovis life stages within vertebrate and invertebrate hosts.</title>
        <authorList>
            <person name="Ueti M.W."/>
            <person name="Johnson W.C."/>
            <person name="Kappmeyer L.S."/>
            <person name="Herndon D.R."/>
            <person name="Mousel M.R."/>
            <person name="Reif K.E."/>
            <person name="Taus N.S."/>
            <person name="Ifeonu O.O."/>
            <person name="Silva J.C."/>
            <person name="Suarez C.E."/>
            <person name="Brayton K.A."/>
        </authorList>
    </citation>
    <scope>NUCLEOTIDE SEQUENCE [LARGE SCALE GENOMIC DNA]</scope>
</reference>
<evidence type="ECO:0000313" key="2">
    <source>
        <dbReference type="EMBL" id="EDO05234.1"/>
    </source>
</evidence>
<gene>
    <name evidence="2" type="ORF">BBOV_I001500</name>
</gene>
<keyword evidence="1" id="KW-0812">Transmembrane</keyword>
<name>A7AW06_BABBO</name>
<protein>
    <submittedName>
        <fullName evidence="2">Uncharacterized protein</fullName>
    </submittedName>
</protein>
<accession>A7AW06</accession>
<dbReference type="GeneID" id="5477007"/>
<dbReference type="AlphaFoldDB" id="A7AW06"/>
<dbReference type="eggNOG" id="ENOG502QXDX">
    <property type="taxonomic scope" value="Eukaryota"/>
</dbReference>
<sequence>MEAYNALTSHMEENKHLGFNVHAYEFGNENHTEHERDHIRPISYNSDRNTVSNTCNTDIKCVSNDGLHSIRDTDSYKHEINDDKINVIRMRAEATNRSQISSLASMLSEKHNPNDRFVYNHIKVTEEGGSKNRHHRLDNNRTRYPPTPDTLNFVDDEQCISTVYTIVALGFMLLALLVPAIFHVCCQFRLYGSLSQIYERMKNPETSKIGGAYIQKGAQVLVDHIREFENFFFIGIFLYLCIQIIGFYVTQTRIRFYLWRLCLLSVELSKHEFLYGSKQRAVEHFSDYGKRIYRGQPQACRQTEKSLVKAFDEASSKFDNYHVDDIWNRITFLRCRMMLLRIYIPIFIHAAISIGTAAFVYDRRFRMYHRVPLAHPDIISNLYWYAAIQYEGFWCILAMFMINIVTWLYLCNINRHKILFGLLEEAQSQIRAIILDFSNKLAKDIWDNQMLLFSSTIYAMDSNKSNHQASYAPVRLETLSSQINFGNIASSDIKRPCLCHFLCLPDMEDTTQDVPSFIGRSPFEELHIPLLEPGFQDTHRGDIV</sequence>
<organism evidence="2 3">
    <name type="scientific">Babesia bovis</name>
    <dbReference type="NCBI Taxonomy" id="5865"/>
    <lineage>
        <taxon>Eukaryota</taxon>
        <taxon>Sar</taxon>
        <taxon>Alveolata</taxon>
        <taxon>Apicomplexa</taxon>
        <taxon>Aconoidasida</taxon>
        <taxon>Piroplasmida</taxon>
        <taxon>Babesiidae</taxon>
        <taxon>Babesia</taxon>
    </lineage>
</organism>
<feature type="transmembrane region" description="Helical" evidence="1">
    <location>
        <begin position="342"/>
        <end position="361"/>
    </location>
</feature>
<dbReference type="InParanoid" id="A7AW06"/>
<evidence type="ECO:0000256" key="1">
    <source>
        <dbReference type="SAM" id="Phobius"/>
    </source>
</evidence>
<keyword evidence="1" id="KW-0472">Membrane</keyword>
<dbReference type="Proteomes" id="UP000002173">
    <property type="component" value="Unassembled WGS sequence"/>
</dbReference>
<feature type="transmembrane region" description="Helical" evidence="1">
    <location>
        <begin position="163"/>
        <end position="186"/>
    </location>
</feature>
<comment type="caution">
    <text evidence="2">The sequence shown here is derived from an EMBL/GenBank/DDBJ whole genome shotgun (WGS) entry which is preliminary data.</text>
</comment>
<evidence type="ECO:0000313" key="3">
    <source>
        <dbReference type="Proteomes" id="UP000002173"/>
    </source>
</evidence>
<dbReference type="EMBL" id="AAXT01000005">
    <property type="protein sequence ID" value="EDO05234.1"/>
    <property type="molecule type" value="Genomic_DNA"/>
</dbReference>
<dbReference type="VEuPathDB" id="PiroplasmaDB:BBOV_I001500"/>
<dbReference type="OMA" id="AIQYEGF"/>
<reference evidence="2 3" key="1">
    <citation type="journal article" date="2007" name="PLoS Pathog.">
        <title>Genome sequence of Babesia bovis and comparative analysis of apicomplexan hemoprotozoa.</title>
        <authorList>
            <person name="Brayton K.A."/>
            <person name="Lau A.O.T."/>
            <person name="Herndon D.R."/>
            <person name="Hannick L."/>
            <person name="Kappmeyer L.S."/>
            <person name="Berens S.J."/>
            <person name="Bidwell S.L."/>
            <person name="Brown W.C."/>
            <person name="Crabtree J."/>
            <person name="Fadrosh D."/>
            <person name="Feldblum T."/>
            <person name="Forberger H.A."/>
            <person name="Haas B.J."/>
            <person name="Howell J.M."/>
            <person name="Khouri H."/>
            <person name="Koo H."/>
            <person name="Mann D.J."/>
            <person name="Norimine J."/>
            <person name="Paulsen I.T."/>
            <person name="Radune D."/>
            <person name="Ren Q."/>
            <person name="Smith R.K. Jr."/>
            <person name="Suarez C.E."/>
            <person name="White O."/>
            <person name="Wortman J.R."/>
            <person name="Knowles D.P. Jr."/>
            <person name="McElwain T.F."/>
            <person name="Nene V.M."/>
        </authorList>
    </citation>
    <scope>NUCLEOTIDE SEQUENCE [LARGE SCALE GENOMIC DNA]</scope>
    <source>
        <strain evidence="2">T2Bo</strain>
    </source>
</reference>
<proteinExistence type="predicted"/>
<keyword evidence="1" id="KW-1133">Transmembrane helix</keyword>
<feature type="transmembrane region" description="Helical" evidence="1">
    <location>
        <begin position="231"/>
        <end position="249"/>
    </location>
</feature>
<dbReference type="RefSeq" id="XP_001608802.1">
    <property type="nucleotide sequence ID" value="XM_001608752.1"/>
</dbReference>
<reference evidence="3" key="3">
    <citation type="journal article" date="2021" name="Int. J. Parasitol.">
        <title>Comparative analysis of gene expression between Babesia bovis blood stages and kinetes allowed by improved genome annotation.</title>
        <authorList>
            <person name="Ueti M.W."/>
            <person name="Johnson W.C."/>
            <person name="Kappmeyer L.S."/>
            <person name="Herndon D.R."/>
            <person name="Mousel M.R."/>
            <person name="Reif K.E."/>
            <person name="Taus N.S."/>
            <person name="Ifeonu O.O."/>
            <person name="Silva J.C."/>
            <person name="Suarez C.E."/>
            <person name="Brayton K.A."/>
        </authorList>
    </citation>
    <scope>NUCLEOTIDE SEQUENCE [LARGE SCALE GENOMIC DNA]</scope>
</reference>
<keyword evidence="3" id="KW-1185">Reference proteome</keyword>
<dbReference type="KEGG" id="bbo:BBOV_I001500"/>
<feature type="transmembrane region" description="Helical" evidence="1">
    <location>
        <begin position="382"/>
        <end position="410"/>
    </location>
</feature>